<dbReference type="InterPro" id="IPR010730">
    <property type="entry name" value="HET"/>
</dbReference>
<evidence type="ECO:0000256" key="1">
    <source>
        <dbReference type="SAM" id="Coils"/>
    </source>
</evidence>
<dbReference type="EMBL" id="JAPCWZ010000010">
    <property type="protein sequence ID" value="KAK8848523.1"/>
    <property type="molecule type" value="Genomic_DNA"/>
</dbReference>
<gene>
    <name evidence="3" type="ORF">PGQ11_015003</name>
</gene>
<keyword evidence="1" id="KW-0175">Coiled coil</keyword>
<feature type="domain" description="Heterokaryon incompatibility" evidence="2">
    <location>
        <begin position="431"/>
        <end position="621"/>
    </location>
</feature>
<evidence type="ECO:0000313" key="3">
    <source>
        <dbReference type="EMBL" id="KAK8848523.1"/>
    </source>
</evidence>
<dbReference type="Proteomes" id="UP001390339">
    <property type="component" value="Unassembled WGS sequence"/>
</dbReference>
<accession>A0ABR2HKM3</accession>
<comment type="caution">
    <text evidence="3">The sequence shown here is derived from an EMBL/GenBank/DDBJ whole genome shotgun (WGS) entry which is preliminary data.</text>
</comment>
<protein>
    <submittedName>
        <fullName evidence="3">Heterokaryon incompatibility protein-domain-containing protein</fullName>
    </submittedName>
</protein>
<organism evidence="3 4">
    <name type="scientific">Apiospora arundinis</name>
    <dbReference type="NCBI Taxonomy" id="335852"/>
    <lineage>
        <taxon>Eukaryota</taxon>
        <taxon>Fungi</taxon>
        <taxon>Dikarya</taxon>
        <taxon>Ascomycota</taxon>
        <taxon>Pezizomycotina</taxon>
        <taxon>Sordariomycetes</taxon>
        <taxon>Xylariomycetidae</taxon>
        <taxon>Amphisphaeriales</taxon>
        <taxon>Apiosporaceae</taxon>
        <taxon>Apiospora</taxon>
    </lineage>
</organism>
<reference evidence="3 4" key="1">
    <citation type="journal article" date="2024" name="IMA Fungus">
        <title>Apiospora arundinis, a panoply of carbohydrate-active enzymes and secondary metabolites.</title>
        <authorList>
            <person name="Sorensen T."/>
            <person name="Petersen C."/>
            <person name="Muurmann A.T."/>
            <person name="Christiansen J.V."/>
            <person name="Brundto M.L."/>
            <person name="Overgaard C.K."/>
            <person name="Boysen A.T."/>
            <person name="Wollenberg R.D."/>
            <person name="Larsen T.O."/>
            <person name="Sorensen J.L."/>
            <person name="Nielsen K.L."/>
            <person name="Sondergaard T.E."/>
        </authorList>
    </citation>
    <scope>NUCLEOTIDE SEQUENCE [LARGE SCALE GENOMIC DNA]</scope>
    <source>
        <strain evidence="3 4">AAU 773</strain>
    </source>
</reference>
<dbReference type="PANTHER" id="PTHR33112">
    <property type="entry name" value="DOMAIN PROTEIN, PUTATIVE-RELATED"/>
    <property type="match status" value="1"/>
</dbReference>
<proteinExistence type="predicted"/>
<evidence type="ECO:0000259" key="2">
    <source>
        <dbReference type="Pfam" id="PF06985"/>
    </source>
</evidence>
<evidence type="ECO:0000313" key="4">
    <source>
        <dbReference type="Proteomes" id="UP001390339"/>
    </source>
</evidence>
<dbReference type="PANTHER" id="PTHR33112:SF16">
    <property type="entry name" value="HETEROKARYON INCOMPATIBILITY DOMAIN-CONTAINING PROTEIN"/>
    <property type="match status" value="1"/>
</dbReference>
<sequence>MSTPPPQEELLKLDKDLFGIPTPSNIDLPTAREKPVFWIKYGDGGVYWNEVVAQDMAYHGLQRLESTVRAPAVFYAFKHLRMVYLVMEYIAGDTAYERLEEAERQVKAAKGNAEAAKWQAEIKHVNDLVALSLSELHRIPIPLDSVQLALTETLSSIRFSTIHMPRHVTKTPTSSRYISTSSWKYATDSGPKFLSKSNASLRIFHLSLWFSGRECQVMSFASGRISRKSNFPPVNEDCTICHNLDPSALERGLEIRIHGNEDFRWSAAENCLACKVIRDGIMQSVASIKMFQKFTLRVRDKINVGGHDVERKNILLAELSHDRSSTDWTEGQPQPLWDQGRSYSKLCLEFYTRPGEPSIWTAVPEYPEPWLDSTSDEAMSRVKTWLGTCLLHHLDCGQRDPALPSRVLFVSEDPQENIRLVSTNEGARGAYTALSWRWGEGEKPLKTTKSVLRRHQQGISPSELPRLFRDAAMVTRKLGLKYLWIDSLCIIQDSQSDWEAEAGKMAETYGNAHLTIAADACANAYQGLSGNGPFRNLFFLDDGRYEEFPYIHRDWAYRVGNGPLRFLLRSAFETPCPSRSGDGATTNVRVRVVTDHNTHGYHGNEFLPRSLLDKRGWCLQENLLSRRILHFGQTELSWQCREMECCECTRDVRSSVPEEEAQKDESMLFDDDMITMKNKLLGGVDMAKNWLKIVENFTWRHLGEHTDRLPALEGVARAMMARGHLPESDYLAGLWRSHISSELAWFVKPLTDDYTPVKYSKSRRVEGVPTWSWGSVTGAVWFARGTQFQVLHIATPPAAKPFVVLRGQLWKPKGFWYSQLDHTNARDPKWRKGFFMHRVDMGDRGGEGLLFLDDWDYRPGQENWALQVSPVWSLLLERVSEPHIQGGLTHFKRVGMLLPKELEYKGFFGNCSTEHLGFKILSVAEQHTIALV</sequence>
<dbReference type="Pfam" id="PF06985">
    <property type="entry name" value="HET"/>
    <property type="match status" value="1"/>
</dbReference>
<keyword evidence="4" id="KW-1185">Reference proteome</keyword>
<name>A0ABR2HKM3_9PEZI</name>
<feature type="coiled-coil region" evidence="1">
    <location>
        <begin position="92"/>
        <end position="119"/>
    </location>
</feature>